<keyword evidence="3 8" id="KW-1133">Transmembrane helix</keyword>
<keyword evidence="6" id="KW-0675">Receptor</keyword>
<dbReference type="PANTHER" id="PTHR24240">
    <property type="entry name" value="OPSIN"/>
    <property type="match status" value="1"/>
</dbReference>
<evidence type="ECO:0000256" key="1">
    <source>
        <dbReference type="ARBA" id="ARBA00004141"/>
    </source>
</evidence>
<dbReference type="SUPFAM" id="SSF81321">
    <property type="entry name" value="Family A G protein-coupled receptor-like"/>
    <property type="match status" value="1"/>
</dbReference>
<name>A0AAD7WBJ8_9TELE</name>
<organism evidence="9 10">
    <name type="scientific">Aldrovandia affinis</name>
    <dbReference type="NCBI Taxonomy" id="143900"/>
    <lineage>
        <taxon>Eukaryota</taxon>
        <taxon>Metazoa</taxon>
        <taxon>Chordata</taxon>
        <taxon>Craniata</taxon>
        <taxon>Vertebrata</taxon>
        <taxon>Euteleostomi</taxon>
        <taxon>Actinopterygii</taxon>
        <taxon>Neopterygii</taxon>
        <taxon>Teleostei</taxon>
        <taxon>Notacanthiformes</taxon>
        <taxon>Halosauridae</taxon>
        <taxon>Aldrovandia</taxon>
    </lineage>
</organism>
<evidence type="ECO:0000256" key="7">
    <source>
        <dbReference type="ARBA" id="ARBA00023224"/>
    </source>
</evidence>
<comment type="subcellular location">
    <subcellularLocation>
        <location evidence="1">Membrane</location>
        <topology evidence="1">Multi-pass membrane protein</topology>
    </subcellularLocation>
</comment>
<comment type="caution">
    <text evidence="9">The sequence shown here is derived from an EMBL/GenBank/DDBJ whole genome shotgun (WGS) entry which is preliminary data.</text>
</comment>
<dbReference type="GO" id="GO:0004930">
    <property type="term" value="F:G protein-coupled receptor activity"/>
    <property type="evidence" value="ECO:0007669"/>
    <property type="project" value="UniProtKB-KW"/>
</dbReference>
<gene>
    <name evidence="9" type="ORF">AAFF_G00101610</name>
</gene>
<evidence type="ECO:0000256" key="6">
    <source>
        <dbReference type="ARBA" id="ARBA00023170"/>
    </source>
</evidence>
<sequence length="102" mass="11361">MGIVSLVSLAVLSYERYSAVLRYTKADVSDFRKAWNSSELSFQHGSTPWCGPWPPCWGWSSYGPEGPGTTCSVQWQSRSGNSVSYVVCLFNFCLLLPLLLMV</sequence>
<dbReference type="GO" id="GO:0016020">
    <property type="term" value="C:membrane"/>
    <property type="evidence" value="ECO:0007669"/>
    <property type="project" value="UniProtKB-SubCell"/>
</dbReference>
<reference evidence="9" key="1">
    <citation type="journal article" date="2023" name="Science">
        <title>Genome structures resolve the early diversification of teleost fishes.</title>
        <authorList>
            <person name="Parey E."/>
            <person name="Louis A."/>
            <person name="Montfort J."/>
            <person name="Bouchez O."/>
            <person name="Roques C."/>
            <person name="Iampietro C."/>
            <person name="Lluch J."/>
            <person name="Castinel A."/>
            <person name="Donnadieu C."/>
            <person name="Desvignes T."/>
            <person name="Floi Bucao C."/>
            <person name="Jouanno E."/>
            <person name="Wen M."/>
            <person name="Mejri S."/>
            <person name="Dirks R."/>
            <person name="Jansen H."/>
            <person name="Henkel C."/>
            <person name="Chen W.J."/>
            <person name="Zahm M."/>
            <person name="Cabau C."/>
            <person name="Klopp C."/>
            <person name="Thompson A.W."/>
            <person name="Robinson-Rechavi M."/>
            <person name="Braasch I."/>
            <person name="Lecointre G."/>
            <person name="Bobe J."/>
            <person name="Postlethwait J.H."/>
            <person name="Berthelot C."/>
            <person name="Roest Crollius H."/>
            <person name="Guiguen Y."/>
        </authorList>
    </citation>
    <scope>NUCLEOTIDE SEQUENCE</scope>
    <source>
        <strain evidence="9">NC1722</strain>
    </source>
</reference>
<dbReference type="Gene3D" id="1.20.1070.10">
    <property type="entry name" value="Rhodopsin 7-helix transmembrane proteins"/>
    <property type="match status" value="1"/>
</dbReference>
<keyword evidence="7" id="KW-0807">Transducer</keyword>
<keyword evidence="2 8" id="KW-0812">Transmembrane</keyword>
<evidence type="ECO:0000313" key="9">
    <source>
        <dbReference type="EMBL" id="KAJ8390555.1"/>
    </source>
</evidence>
<evidence type="ECO:0000256" key="4">
    <source>
        <dbReference type="ARBA" id="ARBA00023040"/>
    </source>
</evidence>
<dbReference type="Proteomes" id="UP001221898">
    <property type="component" value="Unassembled WGS sequence"/>
</dbReference>
<dbReference type="Pfam" id="PF00001">
    <property type="entry name" value="7tm_1"/>
    <property type="match status" value="1"/>
</dbReference>
<dbReference type="InterPro" id="IPR050125">
    <property type="entry name" value="GPCR_opsins"/>
</dbReference>
<evidence type="ECO:0000256" key="5">
    <source>
        <dbReference type="ARBA" id="ARBA00023136"/>
    </source>
</evidence>
<evidence type="ECO:0000256" key="2">
    <source>
        <dbReference type="ARBA" id="ARBA00022692"/>
    </source>
</evidence>
<dbReference type="EMBL" id="JAINUG010000167">
    <property type="protein sequence ID" value="KAJ8390555.1"/>
    <property type="molecule type" value="Genomic_DNA"/>
</dbReference>
<feature type="transmembrane region" description="Helical" evidence="8">
    <location>
        <begin position="82"/>
        <end position="101"/>
    </location>
</feature>
<dbReference type="InterPro" id="IPR000276">
    <property type="entry name" value="GPCR_Rhodpsn"/>
</dbReference>
<keyword evidence="4" id="KW-0297">G-protein coupled receptor</keyword>
<evidence type="ECO:0000256" key="3">
    <source>
        <dbReference type="ARBA" id="ARBA00022989"/>
    </source>
</evidence>
<keyword evidence="10" id="KW-1185">Reference proteome</keyword>
<protein>
    <submittedName>
        <fullName evidence="9">Uncharacterized protein</fullName>
    </submittedName>
</protein>
<keyword evidence="5 8" id="KW-0472">Membrane</keyword>
<proteinExistence type="predicted"/>
<evidence type="ECO:0000313" key="10">
    <source>
        <dbReference type="Proteomes" id="UP001221898"/>
    </source>
</evidence>
<accession>A0AAD7WBJ8</accession>
<evidence type="ECO:0000256" key="8">
    <source>
        <dbReference type="SAM" id="Phobius"/>
    </source>
</evidence>
<dbReference type="AlphaFoldDB" id="A0AAD7WBJ8"/>